<dbReference type="GO" id="GO:0003824">
    <property type="term" value="F:catalytic activity"/>
    <property type="evidence" value="ECO:0007669"/>
    <property type="project" value="UniProtKB-ARBA"/>
</dbReference>
<dbReference type="NCBIfam" id="TIGR01509">
    <property type="entry name" value="HAD-SF-IA-v3"/>
    <property type="match status" value="1"/>
</dbReference>
<dbReference type="InterPro" id="IPR006439">
    <property type="entry name" value="HAD-SF_hydro_IA"/>
</dbReference>
<dbReference type="InterPro" id="IPR051600">
    <property type="entry name" value="Beta-PGM-like"/>
</dbReference>
<dbReference type="PANTHER" id="PTHR46193:SF18">
    <property type="entry name" value="HEXITOL PHOSPHATASE B"/>
    <property type="match status" value="1"/>
</dbReference>
<dbReference type="EMBL" id="JAHLFH010000092">
    <property type="protein sequence ID" value="MBU3819595.1"/>
    <property type="molecule type" value="Genomic_DNA"/>
</dbReference>
<evidence type="ECO:0000313" key="7">
    <source>
        <dbReference type="Proteomes" id="UP000824178"/>
    </source>
</evidence>
<protein>
    <submittedName>
        <fullName evidence="6">HAD family phosphatase</fullName>
    </submittedName>
</protein>
<keyword evidence="3" id="KW-0479">Metal-binding</keyword>
<keyword evidence="5" id="KW-0119">Carbohydrate metabolism</keyword>
<keyword evidence="4" id="KW-0460">Magnesium</keyword>
<dbReference type="InterPro" id="IPR023214">
    <property type="entry name" value="HAD_sf"/>
</dbReference>
<comment type="cofactor">
    <cofactor evidence="1">
        <name>Mg(2+)</name>
        <dbReference type="ChEBI" id="CHEBI:18420"/>
    </cofactor>
</comment>
<dbReference type="PRINTS" id="PR00413">
    <property type="entry name" value="HADHALOGNASE"/>
</dbReference>
<dbReference type="Gene3D" id="1.10.150.240">
    <property type="entry name" value="Putative phosphatase, domain 2"/>
    <property type="match status" value="1"/>
</dbReference>
<evidence type="ECO:0000256" key="2">
    <source>
        <dbReference type="ARBA" id="ARBA00006171"/>
    </source>
</evidence>
<dbReference type="GO" id="GO:0046872">
    <property type="term" value="F:metal ion binding"/>
    <property type="evidence" value="ECO:0007669"/>
    <property type="project" value="UniProtKB-KW"/>
</dbReference>
<dbReference type="SFLD" id="SFLDS00003">
    <property type="entry name" value="Haloacid_Dehalogenase"/>
    <property type="match status" value="1"/>
</dbReference>
<evidence type="ECO:0000256" key="1">
    <source>
        <dbReference type="ARBA" id="ARBA00001946"/>
    </source>
</evidence>
<dbReference type="InterPro" id="IPR036412">
    <property type="entry name" value="HAD-like_sf"/>
</dbReference>
<proteinExistence type="inferred from homology"/>
<dbReference type="SUPFAM" id="SSF56784">
    <property type="entry name" value="HAD-like"/>
    <property type="match status" value="1"/>
</dbReference>
<dbReference type="InterPro" id="IPR041492">
    <property type="entry name" value="HAD_2"/>
</dbReference>
<name>A0A9E2NQP1_9FIRM</name>
<reference evidence="6" key="1">
    <citation type="journal article" date="2021" name="PeerJ">
        <title>Extensive microbial diversity within the chicken gut microbiome revealed by metagenomics and culture.</title>
        <authorList>
            <person name="Gilroy R."/>
            <person name="Ravi A."/>
            <person name="Getino M."/>
            <person name="Pursley I."/>
            <person name="Horton D.L."/>
            <person name="Alikhan N.F."/>
            <person name="Baker D."/>
            <person name="Gharbi K."/>
            <person name="Hall N."/>
            <person name="Watson M."/>
            <person name="Adriaenssens E.M."/>
            <person name="Foster-Nyarko E."/>
            <person name="Jarju S."/>
            <person name="Secka A."/>
            <person name="Antonio M."/>
            <person name="Oren A."/>
            <person name="Chaudhuri R.R."/>
            <person name="La Ragione R."/>
            <person name="Hildebrand F."/>
            <person name="Pallen M.J."/>
        </authorList>
    </citation>
    <scope>NUCLEOTIDE SEQUENCE</scope>
    <source>
        <strain evidence="6">742</strain>
    </source>
</reference>
<dbReference type="Pfam" id="PF13419">
    <property type="entry name" value="HAD_2"/>
    <property type="match status" value="1"/>
</dbReference>
<comment type="similarity">
    <text evidence="2">Belongs to the HAD-like hydrolase superfamily. CbbY/CbbZ/Gph/YieH family.</text>
</comment>
<reference evidence="6" key="2">
    <citation type="submission" date="2021-04" db="EMBL/GenBank/DDBJ databases">
        <authorList>
            <person name="Gilroy R."/>
        </authorList>
    </citation>
    <scope>NUCLEOTIDE SEQUENCE</scope>
    <source>
        <strain evidence="6">742</strain>
    </source>
</reference>
<comment type="caution">
    <text evidence="6">The sequence shown here is derived from an EMBL/GenBank/DDBJ whole genome shotgun (WGS) entry which is preliminary data.</text>
</comment>
<evidence type="ECO:0000256" key="4">
    <source>
        <dbReference type="ARBA" id="ARBA00022842"/>
    </source>
</evidence>
<dbReference type="Gene3D" id="3.40.50.1000">
    <property type="entry name" value="HAD superfamily/HAD-like"/>
    <property type="match status" value="1"/>
</dbReference>
<dbReference type="InterPro" id="IPR023198">
    <property type="entry name" value="PGP-like_dom2"/>
</dbReference>
<dbReference type="PANTHER" id="PTHR46193">
    <property type="entry name" value="6-PHOSPHOGLUCONATE PHOSPHATASE"/>
    <property type="match status" value="1"/>
</dbReference>
<sequence>MIQGVVFDMDGVLADTEHFYQCRREAYLDRMDFPGARGVDFVGSNEKAIWETLVPGDAELREQMLQGYRAYRRFHPEDYRKLADPQVKPLFEELHRRGLRVAIASSSDQKAIRRFMEAAGVTGLVDYVISGEECTAHKPDPEIYLRAMAALGLTPETAFAVEDSPTGIAAAKNAGMTVYALRPRHGEKMDQSTAHGILNSLSEVIEKL</sequence>
<dbReference type="AlphaFoldDB" id="A0A9E2NQP1"/>
<evidence type="ECO:0000313" key="6">
    <source>
        <dbReference type="EMBL" id="MBU3819595.1"/>
    </source>
</evidence>
<evidence type="ECO:0000256" key="5">
    <source>
        <dbReference type="ARBA" id="ARBA00023277"/>
    </source>
</evidence>
<gene>
    <name evidence="6" type="ORF">H9864_04395</name>
</gene>
<evidence type="ECO:0000256" key="3">
    <source>
        <dbReference type="ARBA" id="ARBA00022723"/>
    </source>
</evidence>
<dbReference type="Proteomes" id="UP000824178">
    <property type="component" value="Unassembled WGS sequence"/>
</dbReference>
<dbReference type="NCBIfam" id="TIGR01549">
    <property type="entry name" value="HAD-SF-IA-v1"/>
    <property type="match status" value="1"/>
</dbReference>
<organism evidence="6 7">
    <name type="scientific">Candidatus Faecalibacterium intestinavium</name>
    <dbReference type="NCBI Taxonomy" id="2838580"/>
    <lineage>
        <taxon>Bacteria</taxon>
        <taxon>Bacillati</taxon>
        <taxon>Bacillota</taxon>
        <taxon>Clostridia</taxon>
        <taxon>Eubacteriales</taxon>
        <taxon>Oscillospiraceae</taxon>
        <taxon>Faecalibacterium</taxon>
    </lineage>
</organism>
<accession>A0A9E2NQP1</accession>
<dbReference type="SFLD" id="SFLDG01129">
    <property type="entry name" value="C1.5:_HAD__Beta-PGM__Phosphata"/>
    <property type="match status" value="1"/>
</dbReference>